<geneLocation type="plasmid" evidence="2 3">
    <name>pR132503</name>
</geneLocation>
<dbReference type="HOGENOM" id="CLU_066192_30_3_5"/>
<dbReference type="Proteomes" id="UP000002256">
    <property type="component" value="Plasmid pR132503"/>
</dbReference>
<organism evidence="2 3">
    <name type="scientific">Rhizobium leguminosarum bv. trifolii (strain WSM1325)</name>
    <dbReference type="NCBI Taxonomy" id="395491"/>
    <lineage>
        <taxon>Bacteria</taxon>
        <taxon>Pseudomonadati</taxon>
        <taxon>Pseudomonadota</taxon>
        <taxon>Alphaproteobacteria</taxon>
        <taxon>Hyphomicrobiales</taxon>
        <taxon>Rhizobiaceae</taxon>
        <taxon>Rhizobium/Agrobacterium group</taxon>
        <taxon>Rhizobium</taxon>
    </lineage>
</organism>
<accession>C6B971</accession>
<reference evidence="2 3" key="1">
    <citation type="journal article" date="2010" name="Stand. Genomic Sci.">
        <title>Complete genome sequence of Rhizobium leguminosarum bv. trifolii strain WSM1325, an effective microsymbiont of annual Mediterranean clovers.</title>
        <authorList>
            <person name="Reeve W."/>
            <person name="O'Hara G."/>
            <person name="Chain P."/>
            <person name="Ardley J."/>
            <person name="Brau L."/>
            <person name="Nandesena K."/>
            <person name="Tiwari R."/>
            <person name="Copeland A."/>
            <person name="Nolan M."/>
            <person name="Han C."/>
            <person name="Brettin T."/>
            <person name="Land M."/>
            <person name="Ovchinikova G."/>
            <person name="Ivanova N."/>
            <person name="Mavromatis K."/>
            <person name="Markowitz V."/>
            <person name="Kyrpides N."/>
            <person name="Melino V."/>
            <person name="Denton M."/>
            <person name="Yates R."/>
            <person name="Howieson J."/>
        </authorList>
    </citation>
    <scope>NUCLEOTIDE SEQUENCE [LARGE SCALE GENOMIC DNA]</scope>
    <source>
        <strain evidence="2 3">WSM1325</strain>
        <plasmid evidence="3">Plasmid pR132503</plasmid>
    </source>
</reference>
<dbReference type="CDD" id="cd00093">
    <property type="entry name" value="HTH_XRE"/>
    <property type="match status" value="1"/>
</dbReference>
<dbReference type="PROSITE" id="PS50943">
    <property type="entry name" value="HTH_CROC1"/>
    <property type="match status" value="1"/>
</dbReference>
<proteinExistence type="predicted"/>
<feature type="domain" description="HTH cro/C1-type" evidence="1">
    <location>
        <begin position="17"/>
        <end position="72"/>
    </location>
</feature>
<dbReference type="GO" id="GO:0003677">
    <property type="term" value="F:DNA binding"/>
    <property type="evidence" value="ECO:0007669"/>
    <property type="project" value="InterPro"/>
</dbReference>
<sequence>MAKTLGTERHRALIALLVEKREASGLTQTELADKLGEYQSFVARLESGQRRVDVIEFLELARILNFDPLDALGRLARE</sequence>
<dbReference type="SMART" id="SM00530">
    <property type="entry name" value="HTH_XRE"/>
    <property type="match status" value="1"/>
</dbReference>
<protein>
    <submittedName>
        <fullName evidence="2">Transcriptional regulator, XRE family</fullName>
    </submittedName>
</protein>
<dbReference type="SUPFAM" id="SSF47413">
    <property type="entry name" value="lambda repressor-like DNA-binding domains"/>
    <property type="match status" value="1"/>
</dbReference>
<dbReference type="EMBL" id="CP001625">
    <property type="protein sequence ID" value="ACS60459.1"/>
    <property type="molecule type" value="Genomic_DNA"/>
</dbReference>
<evidence type="ECO:0000313" key="2">
    <source>
        <dbReference type="EMBL" id="ACS60459.1"/>
    </source>
</evidence>
<name>C6B971_RHILS</name>
<dbReference type="AlphaFoldDB" id="C6B971"/>
<dbReference type="Gene3D" id="1.10.260.40">
    <property type="entry name" value="lambda repressor-like DNA-binding domains"/>
    <property type="match status" value="1"/>
</dbReference>
<dbReference type="Pfam" id="PF01381">
    <property type="entry name" value="HTH_3"/>
    <property type="match status" value="1"/>
</dbReference>
<dbReference type="InterPro" id="IPR001387">
    <property type="entry name" value="Cro/C1-type_HTH"/>
</dbReference>
<dbReference type="KEGG" id="rlg:Rleg_5654"/>
<gene>
    <name evidence="2" type="ordered locus">Rleg_5654</name>
</gene>
<dbReference type="InterPro" id="IPR010982">
    <property type="entry name" value="Lambda_DNA-bd_dom_sf"/>
</dbReference>
<keyword evidence="2" id="KW-0614">Plasmid</keyword>
<evidence type="ECO:0000313" key="3">
    <source>
        <dbReference type="Proteomes" id="UP000002256"/>
    </source>
</evidence>
<evidence type="ECO:0000259" key="1">
    <source>
        <dbReference type="PROSITE" id="PS50943"/>
    </source>
</evidence>